<evidence type="ECO:0000256" key="1">
    <source>
        <dbReference type="ARBA" id="ARBA00008668"/>
    </source>
</evidence>
<dbReference type="OrthoDB" id="1600564at2759"/>
<comment type="similarity">
    <text evidence="1">Belongs to the 'GDSL' lipolytic enzyme family.</text>
</comment>
<dbReference type="Pfam" id="PF00657">
    <property type="entry name" value="Lipase_GDSL"/>
    <property type="match status" value="1"/>
</dbReference>
<dbReference type="PANTHER" id="PTHR45642">
    <property type="entry name" value="GDSL ESTERASE/LIPASE EXL3"/>
    <property type="match status" value="1"/>
</dbReference>
<dbReference type="AlphaFoldDB" id="A0A5J9TJP6"/>
<evidence type="ECO:0008006" key="4">
    <source>
        <dbReference type="Google" id="ProtNLM"/>
    </source>
</evidence>
<proteinExistence type="inferred from homology"/>
<sequence>MGSGVCWDLGAVGSSAIPLRQQLQYFNEYKEKLKLAMGGLSIGHVNILQNILLGRLRSAPEYVTYLVSHAEAAIRDIYSMGARKIVFCGLVPMGCTPIVMTLTLQEPGHCNEEYNQLAQRFNSELQEALSKLNGELIGVQVVYAETYSVVSKIVANPSFYGFENSVQGCCGTGLIEMGFLCCPEEPLMCQDDTKYVFFDAVHPTEGTFKIVANEFLKNALTIFVGPLISHRMFPAAFPLLLLHKVPRWPTL</sequence>
<reference evidence="2 3" key="1">
    <citation type="journal article" date="2019" name="Sci. Rep.">
        <title>A high-quality genome of Eragrostis curvula grass provides insights into Poaceae evolution and supports new strategies to enhance forage quality.</title>
        <authorList>
            <person name="Carballo J."/>
            <person name="Santos B.A.C.M."/>
            <person name="Zappacosta D."/>
            <person name="Garbus I."/>
            <person name="Selva J.P."/>
            <person name="Gallo C.A."/>
            <person name="Diaz A."/>
            <person name="Albertini E."/>
            <person name="Caccamo M."/>
            <person name="Echenique V."/>
        </authorList>
    </citation>
    <scope>NUCLEOTIDE SEQUENCE [LARGE SCALE GENOMIC DNA]</scope>
    <source>
        <strain evidence="3">cv. Victoria</strain>
        <tissue evidence="2">Leaf</tissue>
    </source>
</reference>
<feature type="non-terminal residue" evidence="2">
    <location>
        <position position="1"/>
    </location>
</feature>
<keyword evidence="3" id="KW-1185">Reference proteome</keyword>
<accession>A0A5J9TJP6</accession>
<name>A0A5J9TJP6_9POAL</name>
<gene>
    <name evidence="2" type="ORF">EJB05_44435</name>
</gene>
<dbReference type="InterPro" id="IPR050592">
    <property type="entry name" value="GDSL_lipolytic_enzyme"/>
</dbReference>
<dbReference type="Gramene" id="TVU10881">
    <property type="protein sequence ID" value="TVU10881"/>
    <property type="gene ID" value="EJB05_44435"/>
</dbReference>
<dbReference type="PANTHER" id="PTHR45642:SF154">
    <property type="entry name" value="OS09G0132200 PROTEIN"/>
    <property type="match status" value="1"/>
</dbReference>
<dbReference type="InterPro" id="IPR001087">
    <property type="entry name" value="GDSL"/>
</dbReference>
<dbReference type="GO" id="GO:0016788">
    <property type="term" value="F:hydrolase activity, acting on ester bonds"/>
    <property type="evidence" value="ECO:0007669"/>
    <property type="project" value="InterPro"/>
</dbReference>
<protein>
    <recommendedName>
        <fullName evidence="4">GDSL esterase/lipase</fullName>
    </recommendedName>
</protein>
<dbReference type="InterPro" id="IPR036514">
    <property type="entry name" value="SGNH_hydro_sf"/>
</dbReference>
<evidence type="ECO:0000313" key="3">
    <source>
        <dbReference type="Proteomes" id="UP000324897"/>
    </source>
</evidence>
<dbReference type="Gene3D" id="3.40.50.1110">
    <property type="entry name" value="SGNH hydrolase"/>
    <property type="match status" value="1"/>
</dbReference>
<dbReference type="EMBL" id="RWGY01000039">
    <property type="protein sequence ID" value="TVU10881.1"/>
    <property type="molecule type" value="Genomic_DNA"/>
</dbReference>
<dbReference type="Proteomes" id="UP000324897">
    <property type="component" value="Chromosome 3"/>
</dbReference>
<evidence type="ECO:0000313" key="2">
    <source>
        <dbReference type="EMBL" id="TVU10881.1"/>
    </source>
</evidence>
<organism evidence="2 3">
    <name type="scientific">Eragrostis curvula</name>
    <name type="common">weeping love grass</name>
    <dbReference type="NCBI Taxonomy" id="38414"/>
    <lineage>
        <taxon>Eukaryota</taxon>
        <taxon>Viridiplantae</taxon>
        <taxon>Streptophyta</taxon>
        <taxon>Embryophyta</taxon>
        <taxon>Tracheophyta</taxon>
        <taxon>Spermatophyta</taxon>
        <taxon>Magnoliopsida</taxon>
        <taxon>Liliopsida</taxon>
        <taxon>Poales</taxon>
        <taxon>Poaceae</taxon>
        <taxon>PACMAD clade</taxon>
        <taxon>Chloridoideae</taxon>
        <taxon>Eragrostideae</taxon>
        <taxon>Eragrostidinae</taxon>
        <taxon>Eragrostis</taxon>
    </lineage>
</organism>
<comment type="caution">
    <text evidence="2">The sequence shown here is derived from an EMBL/GenBank/DDBJ whole genome shotgun (WGS) entry which is preliminary data.</text>
</comment>